<organism evidence="1 2">
    <name type="scientific">Yersinia pekkanenii</name>
    <dbReference type="NCBI Taxonomy" id="1288385"/>
    <lineage>
        <taxon>Bacteria</taxon>
        <taxon>Pseudomonadati</taxon>
        <taxon>Pseudomonadota</taxon>
        <taxon>Gammaproteobacteria</taxon>
        <taxon>Enterobacterales</taxon>
        <taxon>Yersiniaceae</taxon>
        <taxon>Yersinia</taxon>
    </lineage>
</organism>
<proteinExistence type="predicted"/>
<accession>A0A0T9RQ66</accession>
<protein>
    <submittedName>
        <fullName evidence="1">Uncharacterized protein</fullName>
    </submittedName>
</protein>
<sequence>MTESKHITFKPKGTVTISTDSDGMRTISSDEPISTDMKTFLSYGIENIVDIQSYNIEQKDGKIFHHVVFNSGGTIELSFESGGKNFSASACEMLATVTDGERIMIKEKRSQ</sequence>
<evidence type="ECO:0000313" key="2">
    <source>
        <dbReference type="Proteomes" id="UP000045840"/>
    </source>
</evidence>
<dbReference type="RefSeq" id="WP_049615562.1">
    <property type="nucleotide sequence ID" value="NZ_CQAZ01000139.1"/>
</dbReference>
<evidence type="ECO:0000313" key="1">
    <source>
        <dbReference type="EMBL" id="CNI76213.1"/>
    </source>
</evidence>
<dbReference type="EMBL" id="CQAZ01000139">
    <property type="protein sequence ID" value="CNI76213.1"/>
    <property type="molecule type" value="Genomic_DNA"/>
</dbReference>
<dbReference type="Proteomes" id="UP000045840">
    <property type="component" value="Unassembled WGS sequence"/>
</dbReference>
<name>A0A0T9RQ66_9GAMM</name>
<gene>
    <name evidence="1" type="ORF">ERS008529_04834</name>
</gene>
<dbReference type="AlphaFoldDB" id="A0A0T9RQ66"/>
<reference evidence="2" key="1">
    <citation type="submission" date="2015-03" db="EMBL/GenBank/DDBJ databases">
        <authorList>
            <consortium name="Pathogen Informatics"/>
        </authorList>
    </citation>
    <scope>NUCLEOTIDE SEQUENCE [LARGE SCALE GENOMIC DNA]</scope>
    <source>
        <strain evidence="2">A125KOH2</strain>
    </source>
</reference>